<dbReference type="GO" id="GO:0042274">
    <property type="term" value="P:ribosomal small subunit biogenesis"/>
    <property type="evidence" value="ECO:0007669"/>
    <property type="project" value="UniProtKB-UniRule"/>
</dbReference>
<dbReference type="Proteomes" id="UP000610760">
    <property type="component" value="Unassembled WGS sequence"/>
</dbReference>
<dbReference type="PROSITE" id="PS50936">
    <property type="entry name" value="ENGC_GTPASE"/>
    <property type="match status" value="1"/>
</dbReference>
<evidence type="ECO:0000256" key="5">
    <source>
        <dbReference type="ARBA" id="ARBA00022741"/>
    </source>
</evidence>
<proteinExistence type="inferred from homology"/>
<keyword evidence="7 10" id="KW-0862">Zinc</keyword>
<dbReference type="PANTHER" id="PTHR32120">
    <property type="entry name" value="SMALL RIBOSOMAL SUBUNIT BIOGENESIS GTPASE RSGA"/>
    <property type="match status" value="1"/>
</dbReference>
<gene>
    <name evidence="10 13" type="primary">rsgA</name>
    <name evidence="13" type="ORF">H8710_02550</name>
</gene>
<comment type="function">
    <text evidence="10">One of several proteins that assist in the late maturation steps of the functional core of the 30S ribosomal subunit. Helps release RbfA from mature subunits. May play a role in the assembly of ribosomal proteins into the subunit. Circularly permuted GTPase that catalyzes slow GTP hydrolysis, GTPase activity is stimulated by the 30S ribosomal subunit.</text>
</comment>
<feature type="domain" description="CP-type G" evidence="12">
    <location>
        <begin position="59"/>
        <end position="213"/>
    </location>
</feature>
<keyword evidence="14" id="KW-1185">Reference proteome</keyword>
<dbReference type="Pfam" id="PF16745">
    <property type="entry name" value="RsgA_N"/>
    <property type="match status" value="1"/>
</dbReference>
<evidence type="ECO:0000256" key="4">
    <source>
        <dbReference type="ARBA" id="ARBA00022730"/>
    </source>
</evidence>
<feature type="binding site" evidence="10">
    <location>
        <position position="253"/>
    </location>
    <ligand>
        <name>Zn(2+)</name>
        <dbReference type="ChEBI" id="CHEBI:29105"/>
    </ligand>
</feature>
<feature type="binding site" evidence="10">
    <location>
        <begin position="108"/>
        <end position="111"/>
    </location>
    <ligand>
        <name>GTP</name>
        <dbReference type="ChEBI" id="CHEBI:37565"/>
    </ligand>
</feature>
<dbReference type="SUPFAM" id="SSF50249">
    <property type="entry name" value="Nucleic acid-binding proteins"/>
    <property type="match status" value="1"/>
</dbReference>
<feature type="binding site" evidence="10">
    <location>
        <position position="240"/>
    </location>
    <ligand>
        <name>Zn(2+)</name>
        <dbReference type="ChEBI" id="CHEBI:29105"/>
    </ligand>
</feature>
<comment type="subcellular location">
    <subcellularLocation>
        <location evidence="10">Cytoplasm</location>
    </subcellularLocation>
</comment>
<evidence type="ECO:0000259" key="11">
    <source>
        <dbReference type="PROSITE" id="PS50936"/>
    </source>
</evidence>
<comment type="similarity">
    <text evidence="10">Belongs to the TRAFAC class YlqF/YawG GTPase family. RsgA subfamily.</text>
</comment>
<dbReference type="GO" id="GO:0003924">
    <property type="term" value="F:GTPase activity"/>
    <property type="evidence" value="ECO:0007669"/>
    <property type="project" value="UniProtKB-UniRule"/>
</dbReference>
<dbReference type="EMBL" id="JACRSV010000001">
    <property type="protein sequence ID" value="MBC8558943.1"/>
    <property type="molecule type" value="Genomic_DNA"/>
</dbReference>
<dbReference type="Gene3D" id="1.10.40.50">
    <property type="entry name" value="Probable gtpase engc, domain 3"/>
    <property type="match status" value="1"/>
</dbReference>
<comment type="cofactor">
    <cofactor evidence="10">
        <name>Zn(2+)</name>
        <dbReference type="ChEBI" id="CHEBI:29105"/>
    </cofactor>
    <text evidence="10">Binds 1 zinc ion per subunit.</text>
</comment>
<evidence type="ECO:0000256" key="3">
    <source>
        <dbReference type="ARBA" id="ARBA00022723"/>
    </source>
</evidence>
<evidence type="ECO:0000256" key="7">
    <source>
        <dbReference type="ARBA" id="ARBA00022833"/>
    </source>
</evidence>
<evidence type="ECO:0000256" key="9">
    <source>
        <dbReference type="ARBA" id="ARBA00023134"/>
    </source>
</evidence>
<evidence type="ECO:0000256" key="8">
    <source>
        <dbReference type="ARBA" id="ARBA00022884"/>
    </source>
</evidence>
<dbReference type="GO" id="GO:0046872">
    <property type="term" value="F:metal ion binding"/>
    <property type="evidence" value="ECO:0007669"/>
    <property type="project" value="UniProtKB-KW"/>
</dbReference>
<dbReference type="InterPro" id="IPR030378">
    <property type="entry name" value="G_CP_dom"/>
</dbReference>
<dbReference type="GO" id="GO:0005737">
    <property type="term" value="C:cytoplasm"/>
    <property type="evidence" value="ECO:0007669"/>
    <property type="project" value="UniProtKB-SubCell"/>
</dbReference>
<evidence type="ECO:0000313" key="13">
    <source>
        <dbReference type="EMBL" id="MBC8558943.1"/>
    </source>
</evidence>
<keyword evidence="2 10" id="KW-0690">Ribosome biogenesis</keyword>
<keyword evidence="3 10" id="KW-0479">Metal-binding</keyword>
<dbReference type="InterPro" id="IPR012340">
    <property type="entry name" value="NA-bd_OB-fold"/>
</dbReference>
<name>A0A926I1X1_9FIRM</name>
<evidence type="ECO:0000256" key="6">
    <source>
        <dbReference type="ARBA" id="ARBA00022801"/>
    </source>
</evidence>
<reference evidence="13" key="1">
    <citation type="submission" date="2020-08" db="EMBL/GenBank/DDBJ databases">
        <title>Genome public.</title>
        <authorList>
            <person name="Liu C."/>
            <person name="Sun Q."/>
        </authorList>
    </citation>
    <scope>NUCLEOTIDE SEQUENCE</scope>
    <source>
        <strain evidence="13">NSJ-33</strain>
    </source>
</reference>
<feature type="binding site" evidence="10">
    <location>
        <position position="247"/>
    </location>
    <ligand>
        <name>Zn(2+)</name>
        <dbReference type="ChEBI" id="CHEBI:29105"/>
    </ligand>
</feature>
<dbReference type="SUPFAM" id="SSF52540">
    <property type="entry name" value="P-loop containing nucleoside triphosphate hydrolases"/>
    <property type="match status" value="1"/>
</dbReference>
<keyword evidence="6 10" id="KW-0378">Hydrolase</keyword>
<protein>
    <recommendedName>
        <fullName evidence="10">Small ribosomal subunit biogenesis GTPase RsgA</fullName>
        <ecNumber evidence="10">3.6.1.-</ecNumber>
    </recommendedName>
</protein>
<dbReference type="NCBIfam" id="TIGR00157">
    <property type="entry name" value="ribosome small subunit-dependent GTPase A"/>
    <property type="match status" value="1"/>
</dbReference>
<dbReference type="PANTHER" id="PTHR32120:SF11">
    <property type="entry name" value="SMALL RIBOSOMAL SUBUNIT BIOGENESIS GTPASE RSGA 1, MITOCHONDRIAL-RELATED"/>
    <property type="match status" value="1"/>
</dbReference>
<dbReference type="GO" id="GO:0005525">
    <property type="term" value="F:GTP binding"/>
    <property type="evidence" value="ECO:0007669"/>
    <property type="project" value="UniProtKB-UniRule"/>
</dbReference>
<evidence type="ECO:0000259" key="12">
    <source>
        <dbReference type="PROSITE" id="PS51721"/>
    </source>
</evidence>
<dbReference type="Gene3D" id="3.40.50.300">
    <property type="entry name" value="P-loop containing nucleotide triphosphate hydrolases"/>
    <property type="match status" value="1"/>
</dbReference>
<dbReference type="InterPro" id="IPR027417">
    <property type="entry name" value="P-loop_NTPase"/>
</dbReference>
<keyword evidence="4 10" id="KW-0699">rRNA-binding</keyword>
<organism evidence="13 14">
    <name type="scientific">Fumia xinanensis</name>
    <dbReference type="NCBI Taxonomy" id="2763659"/>
    <lineage>
        <taxon>Bacteria</taxon>
        <taxon>Bacillati</taxon>
        <taxon>Bacillota</taxon>
        <taxon>Clostridia</taxon>
        <taxon>Eubacteriales</taxon>
        <taxon>Oscillospiraceae</taxon>
        <taxon>Fumia</taxon>
    </lineage>
</organism>
<dbReference type="InterPro" id="IPR010914">
    <property type="entry name" value="RsgA_GTPase_dom"/>
</dbReference>
<dbReference type="CDD" id="cd04466">
    <property type="entry name" value="S1_YloQ_GTPase"/>
    <property type="match status" value="1"/>
</dbReference>
<feature type="binding site" evidence="10">
    <location>
        <begin position="155"/>
        <end position="163"/>
    </location>
    <ligand>
        <name>GTP</name>
        <dbReference type="ChEBI" id="CHEBI:37565"/>
    </ligand>
</feature>
<dbReference type="InterPro" id="IPR004881">
    <property type="entry name" value="Ribosome_biogen_GTPase_RsgA"/>
</dbReference>
<comment type="subunit">
    <text evidence="10">Monomer. Associates with 30S ribosomal subunit, binds 16S rRNA.</text>
</comment>
<dbReference type="CDD" id="cd01854">
    <property type="entry name" value="YjeQ_EngC"/>
    <property type="match status" value="1"/>
</dbReference>
<dbReference type="InterPro" id="IPR031944">
    <property type="entry name" value="RsgA_N"/>
</dbReference>
<dbReference type="HAMAP" id="MF_01820">
    <property type="entry name" value="GTPase_RsgA"/>
    <property type="match status" value="1"/>
</dbReference>
<dbReference type="AlphaFoldDB" id="A0A926I1X1"/>
<dbReference type="Gene3D" id="2.40.50.140">
    <property type="entry name" value="Nucleic acid-binding proteins"/>
    <property type="match status" value="1"/>
</dbReference>
<evidence type="ECO:0000256" key="10">
    <source>
        <dbReference type="HAMAP-Rule" id="MF_01820"/>
    </source>
</evidence>
<comment type="caution">
    <text evidence="13">The sequence shown here is derived from an EMBL/GenBank/DDBJ whole genome shotgun (WGS) entry which is preliminary data.</text>
</comment>
<dbReference type="PROSITE" id="PS51721">
    <property type="entry name" value="G_CP"/>
    <property type="match status" value="1"/>
</dbReference>
<sequence length="287" mass="32061">MIQKGLIMKAISGFYYVETADGLLECKAKGVFRKKGITPLVGDMAEVEDNTVVNILPRKNELLRPPAANLDQALMVVSAQSPDPNLMVLDKLIAVCEYKDIEPVLVVTKTDLCNGEWLCELYRSAGFTVVSTSVDVDNVEEIRGLLKDKLTLFIGNTGVGKSTLLNRLFPELNLATAEISEKLGRGRHTTRHVELYPLPEGGFVADTPGFSTVELSQYDRILKGDLQHCFREFQDYLGDCKFLDCSHRVEKGCAVLEAIHEGKINVSRHESYCALYEDAMKIKEWEK</sequence>
<keyword evidence="9 10" id="KW-0342">GTP-binding</keyword>
<keyword evidence="5 10" id="KW-0547">Nucleotide-binding</keyword>
<dbReference type="Pfam" id="PF03193">
    <property type="entry name" value="RsgA_GTPase"/>
    <property type="match status" value="1"/>
</dbReference>
<dbReference type="GO" id="GO:0019843">
    <property type="term" value="F:rRNA binding"/>
    <property type="evidence" value="ECO:0007669"/>
    <property type="project" value="UniProtKB-KW"/>
</dbReference>
<evidence type="ECO:0000313" key="14">
    <source>
        <dbReference type="Proteomes" id="UP000610760"/>
    </source>
</evidence>
<feature type="binding site" evidence="10">
    <location>
        <position position="245"/>
    </location>
    <ligand>
        <name>Zn(2+)</name>
        <dbReference type="ChEBI" id="CHEBI:29105"/>
    </ligand>
</feature>
<accession>A0A926I1X1</accession>
<evidence type="ECO:0000256" key="1">
    <source>
        <dbReference type="ARBA" id="ARBA00022490"/>
    </source>
</evidence>
<evidence type="ECO:0000256" key="2">
    <source>
        <dbReference type="ARBA" id="ARBA00022517"/>
    </source>
</evidence>
<dbReference type="EC" id="3.6.1.-" evidence="10"/>
<feature type="domain" description="EngC GTPase" evidence="11">
    <location>
        <begin position="68"/>
        <end position="211"/>
    </location>
</feature>
<keyword evidence="8 10" id="KW-0694">RNA-binding</keyword>
<keyword evidence="1 10" id="KW-0963">Cytoplasm</keyword>